<dbReference type="AlphaFoldDB" id="A0A9B0BM11"/>
<dbReference type="InterPro" id="IPR026832">
    <property type="entry name" value="Asteroid"/>
</dbReference>
<proteinExistence type="inferred from homology"/>
<protein>
    <submittedName>
        <fullName evidence="3">Protein asteroid</fullName>
    </submittedName>
</protein>
<dbReference type="PANTHER" id="PTHR15665">
    <property type="entry name" value="ASTEROID PROTEIN"/>
    <property type="match status" value="1"/>
</dbReference>
<dbReference type="Gene3D" id="3.40.50.1010">
    <property type="entry name" value="5'-nuclease"/>
    <property type="match status" value="1"/>
</dbReference>
<dbReference type="SUPFAM" id="SSF88723">
    <property type="entry name" value="PIN domain-like"/>
    <property type="match status" value="1"/>
</dbReference>
<evidence type="ECO:0000313" key="2">
    <source>
        <dbReference type="Proteomes" id="UP000835206"/>
    </source>
</evidence>
<gene>
    <name evidence="3" type="primary">LOC100642482</name>
</gene>
<dbReference type="Proteomes" id="UP000835206">
    <property type="component" value="Chromosome 3"/>
</dbReference>
<organism evidence="2 3">
    <name type="scientific">Bombus terrestris</name>
    <name type="common">Buff-tailed bumblebee</name>
    <name type="synonym">Apis terrestris</name>
    <dbReference type="NCBI Taxonomy" id="30195"/>
    <lineage>
        <taxon>Eukaryota</taxon>
        <taxon>Metazoa</taxon>
        <taxon>Ecdysozoa</taxon>
        <taxon>Arthropoda</taxon>
        <taxon>Hexapoda</taxon>
        <taxon>Insecta</taxon>
        <taxon>Pterygota</taxon>
        <taxon>Neoptera</taxon>
        <taxon>Endopterygota</taxon>
        <taxon>Hymenoptera</taxon>
        <taxon>Apocrita</taxon>
        <taxon>Aculeata</taxon>
        <taxon>Apoidea</taxon>
        <taxon>Anthophila</taxon>
        <taxon>Apidae</taxon>
        <taxon>Bombus</taxon>
        <taxon>Bombus</taxon>
    </lineage>
</organism>
<dbReference type="KEGG" id="bter:100642482"/>
<dbReference type="InterPro" id="IPR029060">
    <property type="entry name" value="PIN-like_dom_sf"/>
</dbReference>
<evidence type="ECO:0000256" key="1">
    <source>
        <dbReference type="ARBA" id="ARBA00007398"/>
    </source>
</evidence>
<dbReference type="OrthoDB" id="25987at2759"/>
<comment type="similarity">
    <text evidence="1">Belongs to the asteroid family.</text>
</comment>
<accession>A0A9B0BM11</accession>
<sequence>MGIPGLTTYINKHRFHFLKHYELHDTYLLIDGNNINHLLYKKCAGNNWIFGGDYDNYAQCVSDFFDDLLKCNVTPLVFIDGGVESKKFKTIVKRLKRKLNILPTSIFKTRYSEPIFPLLKQHVFIDVMKEKNIRFVQCLLEADNIIASVAKILNCPVLSHDSDFYVYGSLYIPFDTLQTAIKNSRGNGYVIPCKIYKIKKLFKYFRGLDQSKIILAAILLGNDYVEPGTFRNFFRYLNLKQSDINQYGRQHCVGRIFVWLSKYSLHDAIIAILSRLTMPIRQKILDLIETSINSDKNGYVEILVALGFSRDYTTRVNTCGFNGRFKFDGDINTLTYIEEVREGNSESTEEDKEEDDENEIAKIFNESELISNTATISNLPIWFVNEFRIGKYPSYFLDLIIQRLYVCPIQVEDFRYPSNIIVSLKILSIIIGILKLVLDNNINCIRYLMRTEDRKIMCHKLGALEIMNTFSLPSSSNLSDVSLLTQREILNHTLGITDMDCINELPPKWILYVGCIKYWMHQQECPISHKCYLYSIFICMLFDMIDFKIGKYRNIKTFNKKYKQKIKAIKQKRKESNYNPRCIINTIHEAYNEIVHDDYVLAAPFFISHFEVDETSYNTEKFDIHIVHVFGGFQTCLKHTMDLNALLGCPYPQIKVAHLYNSTLLYNLCNNFSTHHNIEEYINIVLQMSPSLLRFFNTFLLKVKPMFPCIFQNK</sequence>
<dbReference type="PANTHER" id="PTHR15665:SF1">
    <property type="entry name" value="PROTEIN ASTEROID HOMOLOG 1"/>
    <property type="match status" value="1"/>
</dbReference>
<reference evidence="3" key="1">
    <citation type="submission" date="2025-08" db="UniProtKB">
        <authorList>
            <consortium name="RefSeq"/>
        </authorList>
    </citation>
    <scope>IDENTIFICATION</scope>
</reference>
<evidence type="ECO:0000313" key="3">
    <source>
        <dbReference type="RefSeq" id="XP_003394442.1"/>
    </source>
</evidence>
<keyword evidence="2" id="KW-1185">Reference proteome</keyword>
<name>A0A9B0BM11_BOMTE</name>
<dbReference type="RefSeq" id="XP_003394442.1">
    <property type="nucleotide sequence ID" value="XM_003394394.4"/>
</dbReference>
<dbReference type="GeneID" id="100642482"/>